<evidence type="ECO:0000313" key="6">
    <source>
        <dbReference type="EMBL" id="MBM3274615.1"/>
    </source>
</evidence>
<evidence type="ECO:0000256" key="1">
    <source>
        <dbReference type="ARBA" id="ARBA00022603"/>
    </source>
</evidence>
<dbReference type="PANTHER" id="PTHR33841">
    <property type="entry name" value="DNA METHYLTRANSFERASE YEEA-RELATED"/>
    <property type="match status" value="1"/>
</dbReference>
<comment type="caution">
    <text evidence="6">The sequence shown here is derived from an EMBL/GenBank/DDBJ whole genome shotgun (WGS) entry which is preliminary data.</text>
</comment>
<keyword evidence="2" id="KW-0808">Transferase</keyword>
<keyword evidence="1 6" id="KW-0489">Methyltransferase</keyword>
<proteinExistence type="predicted"/>
<dbReference type="GO" id="GO:0008170">
    <property type="term" value="F:N-methyltransferase activity"/>
    <property type="evidence" value="ECO:0007669"/>
    <property type="project" value="InterPro"/>
</dbReference>
<dbReference type="InterPro" id="IPR029063">
    <property type="entry name" value="SAM-dependent_MTases_sf"/>
</dbReference>
<gene>
    <name evidence="6" type="ORF">FJZ00_05660</name>
</gene>
<evidence type="ECO:0000256" key="2">
    <source>
        <dbReference type="ARBA" id="ARBA00022679"/>
    </source>
</evidence>
<dbReference type="InterPro" id="IPR050953">
    <property type="entry name" value="N4_N6_ade-DNA_methylase"/>
</dbReference>
<dbReference type="GO" id="GO:0032259">
    <property type="term" value="P:methylation"/>
    <property type="evidence" value="ECO:0007669"/>
    <property type="project" value="UniProtKB-KW"/>
</dbReference>
<protein>
    <submittedName>
        <fullName evidence="6">N-6 DNA methylase</fullName>
    </submittedName>
</protein>
<keyword evidence="3" id="KW-0949">S-adenosyl-L-methionine</keyword>
<name>A0A937X5A8_9BACT</name>
<feature type="non-terminal residue" evidence="6">
    <location>
        <position position="154"/>
    </location>
</feature>
<dbReference type="PRINTS" id="PR00507">
    <property type="entry name" value="N12N6MTFRASE"/>
</dbReference>
<feature type="domain" description="DNA methylase adenine-specific" evidence="5">
    <location>
        <begin position="1"/>
        <end position="126"/>
    </location>
</feature>
<sequence>MGAAYEATLPAADRKRLGVWYTPPDLAHAISARALASLGFKRPVTVLDPACGAGVFLAAVRELVSEVRLHGVDVDPGAVALAREAVPEGEFRAGEALLGVDFAAVFPEVMAQGGFDLVITNPPYVRADVSALRARVVSSGQVGPVLGIRRARAA</sequence>
<evidence type="ECO:0000256" key="4">
    <source>
        <dbReference type="ARBA" id="ARBA00022747"/>
    </source>
</evidence>
<dbReference type="InterPro" id="IPR003356">
    <property type="entry name" value="DNA_methylase_A-5"/>
</dbReference>
<dbReference type="SUPFAM" id="SSF53335">
    <property type="entry name" value="S-adenosyl-L-methionine-dependent methyltransferases"/>
    <property type="match status" value="1"/>
</dbReference>
<dbReference type="GO" id="GO:0009007">
    <property type="term" value="F:site-specific DNA-methyltransferase (adenine-specific) activity"/>
    <property type="evidence" value="ECO:0007669"/>
    <property type="project" value="UniProtKB-EC"/>
</dbReference>
<organism evidence="6 7">
    <name type="scientific">Candidatus Tanganyikabacteria bacterium</name>
    <dbReference type="NCBI Taxonomy" id="2961651"/>
    <lineage>
        <taxon>Bacteria</taxon>
        <taxon>Bacillati</taxon>
        <taxon>Candidatus Sericytochromatia</taxon>
        <taxon>Candidatus Tanganyikabacteria</taxon>
    </lineage>
</organism>
<dbReference type="CDD" id="cd02440">
    <property type="entry name" value="AdoMet_MTases"/>
    <property type="match status" value="1"/>
</dbReference>
<accession>A0A937X5A8</accession>
<dbReference type="GO" id="GO:0009307">
    <property type="term" value="P:DNA restriction-modification system"/>
    <property type="evidence" value="ECO:0007669"/>
    <property type="project" value="UniProtKB-KW"/>
</dbReference>
<dbReference type="PROSITE" id="PS00092">
    <property type="entry name" value="N6_MTASE"/>
    <property type="match status" value="1"/>
</dbReference>
<dbReference type="Proteomes" id="UP000703893">
    <property type="component" value="Unassembled WGS sequence"/>
</dbReference>
<evidence type="ECO:0000313" key="7">
    <source>
        <dbReference type="Proteomes" id="UP000703893"/>
    </source>
</evidence>
<keyword evidence="4" id="KW-0680">Restriction system</keyword>
<dbReference type="InterPro" id="IPR002052">
    <property type="entry name" value="DNA_methylase_N6_adenine_CS"/>
</dbReference>
<dbReference type="AlphaFoldDB" id="A0A937X5A8"/>
<dbReference type="Gene3D" id="3.40.50.150">
    <property type="entry name" value="Vaccinia Virus protein VP39"/>
    <property type="match status" value="1"/>
</dbReference>
<dbReference type="PANTHER" id="PTHR33841:SF5">
    <property type="entry name" value="DNA METHYLASE (MODIFICATION METHYLASE) (METHYLTRANSFERASE)-RELATED"/>
    <property type="match status" value="1"/>
</dbReference>
<reference evidence="6 7" key="1">
    <citation type="submission" date="2019-03" db="EMBL/GenBank/DDBJ databases">
        <title>Lake Tanganyika Metagenome-Assembled Genomes (MAGs).</title>
        <authorList>
            <person name="Tran P."/>
        </authorList>
    </citation>
    <scope>NUCLEOTIDE SEQUENCE [LARGE SCALE GENOMIC DNA]</scope>
    <source>
        <strain evidence="6">K_DeepCast_65m_m2_236</strain>
    </source>
</reference>
<dbReference type="EMBL" id="VGJX01000272">
    <property type="protein sequence ID" value="MBM3274615.1"/>
    <property type="molecule type" value="Genomic_DNA"/>
</dbReference>
<dbReference type="GO" id="GO:0003677">
    <property type="term" value="F:DNA binding"/>
    <property type="evidence" value="ECO:0007669"/>
    <property type="project" value="InterPro"/>
</dbReference>
<dbReference type="Pfam" id="PF02384">
    <property type="entry name" value="N6_Mtase"/>
    <property type="match status" value="1"/>
</dbReference>
<evidence type="ECO:0000256" key="3">
    <source>
        <dbReference type="ARBA" id="ARBA00022691"/>
    </source>
</evidence>
<evidence type="ECO:0000259" key="5">
    <source>
        <dbReference type="Pfam" id="PF02384"/>
    </source>
</evidence>